<gene>
    <name evidence="1" type="ORF">GMARGA_LOCUS13992</name>
</gene>
<proteinExistence type="predicted"/>
<organism evidence="1 2">
    <name type="scientific">Gigaspora margarita</name>
    <dbReference type="NCBI Taxonomy" id="4874"/>
    <lineage>
        <taxon>Eukaryota</taxon>
        <taxon>Fungi</taxon>
        <taxon>Fungi incertae sedis</taxon>
        <taxon>Mucoromycota</taxon>
        <taxon>Glomeromycotina</taxon>
        <taxon>Glomeromycetes</taxon>
        <taxon>Diversisporales</taxon>
        <taxon>Gigasporaceae</taxon>
        <taxon>Gigaspora</taxon>
    </lineage>
</organism>
<accession>A0ABN7V4P9</accession>
<evidence type="ECO:0000313" key="2">
    <source>
        <dbReference type="Proteomes" id="UP000789901"/>
    </source>
</evidence>
<dbReference type="Proteomes" id="UP000789901">
    <property type="component" value="Unassembled WGS sequence"/>
</dbReference>
<sequence length="60" mass="6931">MTVFEKVKRESNKGFGTRSIESRIVDLSDWTKVEWNRILKASDYSQQEVLLPSEEPPGFA</sequence>
<reference evidence="1 2" key="1">
    <citation type="submission" date="2021-06" db="EMBL/GenBank/DDBJ databases">
        <authorList>
            <person name="Kallberg Y."/>
            <person name="Tangrot J."/>
            <person name="Rosling A."/>
        </authorList>
    </citation>
    <scope>NUCLEOTIDE SEQUENCE [LARGE SCALE GENOMIC DNA]</scope>
    <source>
        <strain evidence="1 2">120-4 pot B 10/14</strain>
    </source>
</reference>
<comment type="caution">
    <text evidence="1">The sequence shown here is derived from an EMBL/GenBank/DDBJ whole genome shotgun (WGS) entry which is preliminary data.</text>
</comment>
<keyword evidence="2" id="KW-1185">Reference proteome</keyword>
<protein>
    <submittedName>
        <fullName evidence="1">2150_t:CDS:1</fullName>
    </submittedName>
</protein>
<name>A0ABN7V4P9_GIGMA</name>
<evidence type="ECO:0000313" key="1">
    <source>
        <dbReference type="EMBL" id="CAG8726682.1"/>
    </source>
</evidence>
<dbReference type="EMBL" id="CAJVQB010009100">
    <property type="protein sequence ID" value="CAG8726682.1"/>
    <property type="molecule type" value="Genomic_DNA"/>
</dbReference>